<keyword evidence="5 6" id="KW-0694">RNA-binding</keyword>
<dbReference type="Gene3D" id="2.30.130.10">
    <property type="entry name" value="PUA domain"/>
    <property type="match status" value="1"/>
</dbReference>
<dbReference type="GO" id="GO:0003723">
    <property type="term" value="F:RNA binding"/>
    <property type="evidence" value="ECO:0007669"/>
    <property type="project" value="UniProtKB-UniRule"/>
</dbReference>
<evidence type="ECO:0000256" key="6">
    <source>
        <dbReference type="PROSITE-ProRule" id="PRU01023"/>
    </source>
</evidence>
<feature type="domain" description="SAM-dependent MTase RsmB/NOP-type" evidence="7">
    <location>
        <begin position="402"/>
        <end position="540"/>
    </location>
</feature>
<evidence type="ECO:0000259" key="7">
    <source>
        <dbReference type="PROSITE" id="PS51686"/>
    </source>
</evidence>
<reference evidence="8 9" key="1">
    <citation type="submission" date="2017-09" db="EMBL/GenBank/DDBJ databases">
        <authorList>
            <consortium name="International Durum Wheat Genome Sequencing Consortium (IDWGSC)"/>
            <person name="Milanesi L."/>
        </authorList>
    </citation>
    <scope>NUCLEOTIDE SEQUENCE [LARGE SCALE GENOMIC DNA]</scope>
    <source>
        <strain evidence="9">cv. Svevo</strain>
    </source>
</reference>
<dbReference type="PROSITE" id="PS01153">
    <property type="entry name" value="NOL1_NOP2_SUN"/>
    <property type="match status" value="1"/>
</dbReference>
<dbReference type="Gramene" id="TRITD7Av1G202530.2">
    <property type="protein sequence ID" value="TRITD7Av1G202530.2"/>
    <property type="gene ID" value="TRITD7Av1G202530"/>
</dbReference>
<sequence length="544" mass="59095">MDSSPSASPAAAAAAAAAAPAAGAAAATDRYTFRPGLRWQPEVEEYFASAYGRDHFARISEALAHPSCYSCIRVNTLKSTTDTVMQKLLKLVNQNELSCGFNGLKIGEQNGGEQAHEGSYLVHKCPYSGLENVLFVRGSGPHALHYDGQPGHSMKEIIISRKCAESVLRGAQVYVPGVLACSAHVEKGDMVAVSVAIEQPVKDSGWAVGITRGIVLQGLQSDAHYEERKGLYIGQGIAAMSRAGIFRVLHGVAVEMTERTCLKGRYFFKICQVLWLLVSLVMGILKLADEMGLSCIRAYKLDALKSVRKAYEERNLGVADNCSEAIVTLAENSGPIRSIIAARVTNAAEDSSTAIVEQTDAKRYVSKADLRKNLRRMRNGTGRSNCSGGRVEDSKGFFPSSFDRVLLDAPCSALGLRPRLFAAEETLESLRKNATYQRRLFDQAVKLVRPGGLIVYSTCTINPGENESLVRYALDTYKFLSLGSQHPKVGGPGIIGSCKLPNKAYTEQWLTEDEAQLVQRFDPSSSLDTMGFFIAKFNAGQKED</sequence>
<protein>
    <recommendedName>
        <fullName evidence="7">SAM-dependent MTase RsmB/NOP-type domain-containing protein</fullName>
    </recommendedName>
</protein>
<keyword evidence="4 6" id="KW-0949">S-adenosyl-L-methionine</keyword>
<evidence type="ECO:0000256" key="5">
    <source>
        <dbReference type="ARBA" id="ARBA00022884"/>
    </source>
</evidence>
<dbReference type="PROSITE" id="PS51686">
    <property type="entry name" value="SAM_MT_RSMB_NOP"/>
    <property type="match status" value="1"/>
</dbReference>
<dbReference type="AlphaFoldDB" id="A0A9R0ZHJ0"/>
<dbReference type="InterPro" id="IPR023267">
    <property type="entry name" value="RCMT"/>
</dbReference>
<evidence type="ECO:0000256" key="2">
    <source>
        <dbReference type="ARBA" id="ARBA00022603"/>
    </source>
</evidence>
<proteinExistence type="inferred from homology"/>
<dbReference type="GO" id="GO:0001510">
    <property type="term" value="P:RNA methylation"/>
    <property type="evidence" value="ECO:0007669"/>
    <property type="project" value="InterPro"/>
</dbReference>
<evidence type="ECO:0000313" key="9">
    <source>
        <dbReference type="Proteomes" id="UP000324705"/>
    </source>
</evidence>
<gene>
    <name evidence="8" type="ORF">TRITD_7Av1G202530</name>
</gene>
<dbReference type="GO" id="GO:0008173">
    <property type="term" value="F:RNA methyltransferase activity"/>
    <property type="evidence" value="ECO:0007669"/>
    <property type="project" value="InterPro"/>
</dbReference>
<dbReference type="InterPro" id="IPR029063">
    <property type="entry name" value="SAM-dependent_MTases_sf"/>
</dbReference>
<dbReference type="SUPFAM" id="SSF53335">
    <property type="entry name" value="S-adenosyl-L-methionine-dependent methyltransferases"/>
    <property type="match status" value="1"/>
</dbReference>
<feature type="binding site" evidence="6">
    <location>
        <position position="408"/>
    </location>
    <ligand>
        <name>S-adenosyl-L-methionine</name>
        <dbReference type="ChEBI" id="CHEBI:59789"/>
    </ligand>
</feature>
<dbReference type="Proteomes" id="UP000324705">
    <property type="component" value="Chromosome 7A"/>
</dbReference>
<dbReference type="InterPro" id="IPR018314">
    <property type="entry name" value="RsmB/NOL1/NOP2-like_CS"/>
</dbReference>
<name>A0A9R0ZHJ0_TRITD</name>
<evidence type="ECO:0000256" key="4">
    <source>
        <dbReference type="ARBA" id="ARBA00022691"/>
    </source>
</evidence>
<keyword evidence="2 6" id="KW-0489">Methyltransferase</keyword>
<dbReference type="InterPro" id="IPR015947">
    <property type="entry name" value="PUA-like_sf"/>
</dbReference>
<feature type="active site" description="Nucleophile" evidence="6">
    <location>
        <position position="459"/>
    </location>
</feature>
<evidence type="ECO:0000256" key="3">
    <source>
        <dbReference type="ARBA" id="ARBA00022679"/>
    </source>
</evidence>
<dbReference type="PROSITE" id="PS50890">
    <property type="entry name" value="PUA"/>
    <property type="match status" value="1"/>
</dbReference>
<dbReference type="Pfam" id="PF01189">
    <property type="entry name" value="Methyltr_RsmB-F"/>
    <property type="match status" value="1"/>
</dbReference>
<comment type="similarity">
    <text evidence="1 6">Belongs to the class I-like SAM-binding methyltransferase superfamily. RsmB/NOP family.</text>
</comment>
<comment type="caution">
    <text evidence="6">Lacks conserved residue(s) required for the propagation of feature annotation.</text>
</comment>
<dbReference type="Pfam" id="PF01472">
    <property type="entry name" value="PUA"/>
    <property type="match status" value="1"/>
</dbReference>
<dbReference type="PRINTS" id="PR02008">
    <property type="entry name" value="RCMTFAMILY"/>
</dbReference>
<keyword evidence="9" id="KW-1185">Reference proteome</keyword>
<dbReference type="InterPro" id="IPR002478">
    <property type="entry name" value="PUA"/>
</dbReference>
<evidence type="ECO:0000313" key="8">
    <source>
        <dbReference type="EMBL" id="VAI77910.1"/>
    </source>
</evidence>
<dbReference type="SUPFAM" id="SSF88697">
    <property type="entry name" value="PUA domain-like"/>
    <property type="match status" value="1"/>
</dbReference>
<dbReference type="PANTHER" id="PTHR22807:SF34">
    <property type="entry name" value="TRNA (CYTOSINE(72)-C(5))-METHYLTRANSFERASE NSUN6"/>
    <property type="match status" value="1"/>
</dbReference>
<organism evidence="8 9">
    <name type="scientific">Triticum turgidum subsp. durum</name>
    <name type="common">Durum wheat</name>
    <name type="synonym">Triticum durum</name>
    <dbReference type="NCBI Taxonomy" id="4567"/>
    <lineage>
        <taxon>Eukaryota</taxon>
        <taxon>Viridiplantae</taxon>
        <taxon>Streptophyta</taxon>
        <taxon>Embryophyta</taxon>
        <taxon>Tracheophyta</taxon>
        <taxon>Spermatophyta</taxon>
        <taxon>Magnoliopsida</taxon>
        <taxon>Liliopsida</taxon>
        <taxon>Poales</taxon>
        <taxon>Poaceae</taxon>
        <taxon>BOP clade</taxon>
        <taxon>Pooideae</taxon>
        <taxon>Triticodae</taxon>
        <taxon>Triticeae</taxon>
        <taxon>Triticinae</taxon>
        <taxon>Triticum</taxon>
    </lineage>
</organism>
<accession>A0A9R0ZHJ0</accession>
<evidence type="ECO:0000256" key="1">
    <source>
        <dbReference type="ARBA" id="ARBA00007494"/>
    </source>
</evidence>
<dbReference type="EMBL" id="LT934123">
    <property type="protein sequence ID" value="VAI77910.1"/>
    <property type="molecule type" value="Genomic_DNA"/>
</dbReference>
<dbReference type="InterPro" id="IPR036974">
    <property type="entry name" value="PUA_sf"/>
</dbReference>
<dbReference type="InterPro" id="IPR049560">
    <property type="entry name" value="MeTrfase_RsmB-F_NOP2_cat"/>
</dbReference>
<dbReference type="Gene3D" id="3.40.50.150">
    <property type="entry name" value="Vaccinia Virus protein VP39"/>
    <property type="match status" value="1"/>
</dbReference>
<dbReference type="PANTHER" id="PTHR22807">
    <property type="entry name" value="NOP2 YEAST -RELATED NOL1/NOP2/FMU SUN DOMAIN-CONTAINING"/>
    <property type="match status" value="1"/>
</dbReference>
<keyword evidence="3 6" id="KW-0808">Transferase</keyword>
<dbReference type="CDD" id="cd21150">
    <property type="entry name" value="PUA_NSun6-like"/>
    <property type="match status" value="1"/>
</dbReference>
<dbReference type="InterPro" id="IPR001678">
    <property type="entry name" value="MeTrfase_RsmB-F_NOP2_dom"/>
</dbReference>